<dbReference type="InterPro" id="IPR050270">
    <property type="entry name" value="DegV_domain_contain"/>
</dbReference>
<protein>
    <submittedName>
        <fullName evidence="3">DegV family EDD domain-containing protein</fullName>
    </submittedName>
</protein>
<dbReference type="PANTHER" id="PTHR33434:SF4">
    <property type="entry name" value="PHOSPHATASE PROTEIN"/>
    <property type="match status" value="1"/>
</dbReference>
<gene>
    <name evidence="3" type="ORF">GWO12_07755</name>
</gene>
<dbReference type="GO" id="GO:0004371">
    <property type="term" value="F:glycerone kinase activity"/>
    <property type="evidence" value="ECO:0007669"/>
    <property type="project" value="InterPro"/>
</dbReference>
<evidence type="ECO:0000313" key="4">
    <source>
        <dbReference type="Proteomes" id="UP000702544"/>
    </source>
</evidence>
<dbReference type="GO" id="GO:0006071">
    <property type="term" value="P:glycerol metabolic process"/>
    <property type="evidence" value="ECO:0007669"/>
    <property type="project" value="InterPro"/>
</dbReference>
<comment type="caution">
    <text evidence="3">The sequence shown here is derived from an EMBL/GenBank/DDBJ whole genome shotgun (WGS) entry which is preliminary data.</text>
</comment>
<dbReference type="Gene3D" id="1.25.40.340">
    <property type="match status" value="1"/>
</dbReference>
<dbReference type="PROSITE" id="PS51482">
    <property type="entry name" value="DEGV"/>
    <property type="match status" value="1"/>
</dbReference>
<dbReference type="Gene3D" id="3.40.50.10170">
    <property type="match status" value="1"/>
</dbReference>
<dbReference type="Proteomes" id="UP000702544">
    <property type="component" value="Unassembled WGS sequence"/>
</dbReference>
<organism evidence="3 4">
    <name type="scientific">Candidatus Kutchimonas denitrificans</name>
    <dbReference type="NCBI Taxonomy" id="3056748"/>
    <lineage>
        <taxon>Bacteria</taxon>
        <taxon>Pseudomonadati</taxon>
        <taxon>Gemmatimonadota</taxon>
        <taxon>Gemmatimonadia</taxon>
        <taxon>Candidatus Palauibacterales</taxon>
        <taxon>Candidatus Palauibacteraceae</taxon>
        <taxon>Candidatus Kutchimonas</taxon>
    </lineage>
</organism>
<dbReference type="Gene3D" id="3.30.1180.10">
    <property type="match status" value="1"/>
</dbReference>
<dbReference type="Pfam" id="PF02645">
    <property type="entry name" value="DegV"/>
    <property type="match status" value="1"/>
</dbReference>
<evidence type="ECO:0000256" key="1">
    <source>
        <dbReference type="ARBA" id="ARBA00023121"/>
    </source>
</evidence>
<dbReference type="InterPro" id="IPR048394">
    <property type="entry name" value="FakA-like_M"/>
</dbReference>
<dbReference type="InterPro" id="IPR043168">
    <property type="entry name" value="DegV_C"/>
</dbReference>
<dbReference type="Pfam" id="PF21645">
    <property type="entry name" value="FakA-like_M"/>
    <property type="match status" value="1"/>
</dbReference>
<feature type="domain" description="DhaL" evidence="2">
    <location>
        <begin position="1"/>
        <end position="180"/>
    </location>
</feature>
<dbReference type="InterPro" id="IPR003797">
    <property type="entry name" value="DegV"/>
</dbReference>
<dbReference type="EMBL" id="JAACAK010000051">
    <property type="protein sequence ID" value="NIR74995.1"/>
    <property type="molecule type" value="Genomic_DNA"/>
</dbReference>
<dbReference type="GO" id="GO:0008289">
    <property type="term" value="F:lipid binding"/>
    <property type="evidence" value="ECO:0007669"/>
    <property type="project" value="UniProtKB-KW"/>
</dbReference>
<dbReference type="NCBIfam" id="TIGR00762">
    <property type="entry name" value="DegV"/>
    <property type="match status" value="1"/>
</dbReference>
<dbReference type="InterPro" id="IPR033470">
    <property type="entry name" value="FakA-like_C"/>
</dbReference>
<accession>A0AAE4ZCA8</accession>
<evidence type="ECO:0000313" key="3">
    <source>
        <dbReference type="EMBL" id="NIR74995.1"/>
    </source>
</evidence>
<dbReference type="Pfam" id="PF02734">
    <property type="entry name" value="Dak2"/>
    <property type="match status" value="1"/>
</dbReference>
<dbReference type="AlphaFoldDB" id="A0AAE4ZCA8"/>
<reference evidence="3 4" key="1">
    <citation type="submission" date="2020-01" db="EMBL/GenBank/DDBJ databases">
        <title>Genomes assembled from Gulf of Kutch pelagic sediment metagenomes.</title>
        <authorList>
            <person name="Chandrashekar M."/>
            <person name="Mahajan M.S."/>
            <person name="Dave K.J."/>
            <person name="Vatsa P."/>
            <person name="Nathani N.M."/>
        </authorList>
    </citation>
    <scope>NUCLEOTIDE SEQUENCE [LARGE SCALE GENOMIC DNA]</scope>
    <source>
        <strain evidence="3">KS3-K002</strain>
    </source>
</reference>
<dbReference type="SMART" id="SM01120">
    <property type="entry name" value="Dak2"/>
    <property type="match status" value="1"/>
</dbReference>
<dbReference type="SUPFAM" id="SSF101473">
    <property type="entry name" value="DhaL-like"/>
    <property type="match status" value="1"/>
</dbReference>
<evidence type="ECO:0000259" key="2">
    <source>
        <dbReference type="PROSITE" id="PS51480"/>
    </source>
</evidence>
<keyword evidence="1" id="KW-0446">Lipid-binding</keyword>
<dbReference type="PANTHER" id="PTHR33434">
    <property type="entry name" value="DEGV DOMAIN-CONTAINING PROTEIN DR_1986-RELATED"/>
    <property type="match status" value="1"/>
</dbReference>
<dbReference type="InterPro" id="IPR004007">
    <property type="entry name" value="DhaL_dom"/>
</dbReference>
<dbReference type="InterPro" id="IPR036117">
    <property type="entry name" value="DhaL_dom_sf"/>
</dbReference>
<name>A0AAE4ZCA8_9BACT</name>
<dbReference type="SUPFAM" id="SSF82549">
    <property type="entry name" value="DAK1/DegV-like"/>
    <property type="match status" value="1"/>
</dbReference>
<dbReference type="PROSITE" id="PS51480">
    <property type="entry name" value="DHAL"/>
    <property type="match status" value="1"/>
</dbReference>
<dbReference type="SMART" id="SM01121">
    <property type="entry name" value="Dak1_2"/>
    <property type="match status" value="1"/>
</dbReference>
<sequence>MLFHRDELDRLNVFPVPDGDTGTNLALTFRGMVEAVDGHDDGSVADLASRLAEAGVLAARGNSGMMMSHFFLGFAEGLGGSQRAGSDELAEALVRASSSLYQAVDEPREGTILTVVRESTEELHRRSAEISDLERLAQDMLGAARTSLARTPELLPPLREANVVDAGAQGFVHFLEGVVSLIDRGRERMPVVVGVTPVRDAAAETAFPDDGGRGFRYCTEFVVRGEPLPERRQLAEAVRGSGGSLIVTRAPTLAKIHIHTDDPVVVEELLAELGGTVERVKTEDMQGQHRARQRKVKSRMALVTDTTCDLPPELIIEHDITIVPLTVMFGDEAFLDQVDLGPEEFLARLTDPDAPQPTTSQPAPAHLEQAFGRAAEHAEEVLGIFLSGRLSGTLGQAQSVAGRFEDARVTVYDSRSSSLGLGMKVLRAAELAAAGKTGAEIVADLEGIAGRSGLLLTVDTLKYLMRSGRLGKARGFLGSMLQLKPLLSLDEDGAVIPVDRVIGREAAIPRVLELLRERFPAERGRLRMGVAHVACHELAQEVGRRLEAEFAPDEVLIRPAAGVISAHTGPGAWAVFYQCE</sequence>
<proteinExistence type="predicted"/>